<evidence type="ECO:0000313" key="3">
    <source>
        <dbReference type="Proteomes" id="UP001153069"/>
    </source>
</evidence>
<protein>
    <submittedName>
        <fullName evidence="2">Uncharacterized protein</fullName>
    </submittedName>
</protein>
<dbReference type="Proteomes" id="UP001153069">
    <property type="component" value="Unassembled WGS sequence"/>
</dbReference>
<reference evidence="2" key="1">
    <citation type="submission" date="2020-06" db="EMBL/GenBank/DDBJ databases">
        <authorList>
            <consortium name="Plant Systems Biology data submission"/>
        </authorList>
    </citation>
    <scope>NUCLEOTIDE SEQUENCE</scope>
    <source>
        <strain evidence="2">D6</strain>
    </source>
</reference>
<proteinExistence type="predicted"/>
<dbReference type="AlphaFoldDB" id="A0A9N8DEF6"/>
<feature type="transmembrane region" description="Helical" evidence="1">
    <location>
        <begin position="122"/>
        <end position="140"/>
    </location>
</feature>
<dbReference type="EMBL" id="CAICTM010000083">
    <property type="protein sequence ID" value="CAB9500466.1"/>
    <property type="molecule type" value="Genomic_DNA"/>
</dbReference>
<name>A0A9N8DEF6_9STRA</name>
<evidence type="ECO:0000256" key="1">
    <source>
        <dbReference type="SAM" id="Phobius"/>
    </source>
</evidence>
<gene>
    <name evidence="2" type="ORF">SEMRO_84_G044890.1</name>
</gene>
<keyword evidence="1" id="KW-0812">Transmembrane</keyword>
<feature type="transmembrane region" description="Helical" evidence="1">
    <location>
        <begin position="12"/>
        <end position="36"/>
    </location>
</feature>
<evidence type="ECO:0000313" key="2">
    <source>
        <dbReference type="EMBL" id="CAB9500466.1"/>
    </source>
</evidence>
<keyword evidence="1" id="KW-1133">Transmembrane helix</keyword>
<comment type="caution">
    <text evidence="2">The sequence shown here is derived from an EMBL/GenBank/DDBJ whole genome shotgun (WGS) entry which is preliminary data.</text>
</comment>
<keyword evidence="3" id="KW-1185">Reference proteome</keyword>
<feature type="transmembrane region" description="Helical" evidence="1">
    <location>
        <begin position="92"/>
        <end position="110"/>
    </location>
</feature>
<sequence>MATSRSQSQSAAIPFISVSAIIHVLPLPGILGASALERLYGIRFSERSVGGDTDNTSSATLLIALQHRAAMFGTLGAGLILGTFYHRPSLPVAIGMTLVSDVSFLALTMPKWKNLNSKMKRVAFADIVSIVCLVVGYPQIMS</sequence>
<accession>A0A9N8DEF6</accession>
<keyword evidence="1" id="KW-0472">Membrane</keyword>
<organism evidence="2 3">
    <name type="scientific">Seminavis robusta</name>
    <dbReference type="NCBI Taxonomy" id="568900"/>
    <lineage>
        <taxon>Eukaryota</taxon>
        <taxon>Sar</taxon>
        <taxon>Stramenopiles</taxon>
        <taxon>Ochrophyta</taxon>
        <taxon>Bacillariophyta</taxon>
        <taxon>Bacillariophyceae</taxon>
        <taxon>Bacillariophycidae</taxon>
        <taxon>Naviculales</taxon>
        <taxon>Naviculaceae</taxon>
        <taxon>Seminavis</taxon>
    </lineage>
</organism>